<evidence type="ECO:0000259" key="2">
    <source>
        <dbReference type="Pfam" id="PF03807"/>
    </source>
</evidence>
<organism evidence="3">
    <name type="scientific">Agromyces sp. G08B096</name>
    <dbReference type="NCBI Taxonomy" id="3156399"/>
    <lineage>
        <taxon>Bacteria</taxon>
        <taxon>Bacillati</taxon>
        <taxon>Actinomycetota</taxon>
        <taxon>Actinomycetes</taxon>
        <taxon>Micrococcales</taxon>
        <taxon>Microbacteriaceae</taxon>
        <taxon>Agromyces</taxon>
    </lineage>
</organism>
<proteinExistence type="predicted"/>
<sequence length="217" mass="21781">MTHAGHSQPSTLKIAILGTGNVAQALGAKWAAHGHEITIGGRSIEKARAAAAAIGCGVAPSLVAPAVEGADVVLLAVPWAAVDDVLAQAGAPTGALASQTIIDPTNPVAHGVGRHLLATGSAAEHIASHAPGAHVVKAFNVHPATYWDQATPRDVVTIAGSSRESLELAGMLVRHVGATPHPLGGLDRARQLEEFAATVIALAFGGIDPKSSVPGSH</sequence>
<dbReference type="InterPro" id="IPR036291">
    <property type="entry name" value="NAD(P)-bd_dom_sf"/>
</dbReference>
<feature type="domain" description="Pyrroline-5-carboxylate reductase catalytic N-terminal" evidence="2">
    <location>
        <begin position="13"/>
        <end position="107"/>
    </location>
</feature>
<evidence type="ECO:0000313" key="3">
    <source>
        <dbReference type="EMBL" id="XBX83026.1"/>
    </source>
</evidence>
<dbReference type="RefSeq" id="WP_350349042.1">
    <property type="nucleotide sequence ID" value="NZ_CP158374.1"/>
</dbReference>
<dbReference type="GO" id="GO:0016491">
    <property type="term" value="F:oxidoreductase activity"/>
    <property type="evidence" value="ECO:0007669"/>
    <property type="project" value="UniProtKB-KW"/>
</dbReference>
<dbReference type="SUPFAM" id="SSF51735">
    <property type="entry name" value="NAD(P)-binding Rossmann-fold domains"/>
    <property type="match status" value="1"/>
</dbReference>
<dbReference type="Gene3D" id="3.40.50.720">
    <property type="entry name" value="NAD(P)-binding Rossmann-like Domain"/>
    <property type="match status" value="1"/>
</dbReference>
<dbReference type="PANTHER" id="PTHR14239:SF10">
    <property type="entry name" value="REDUCTASE"/>
    <property type="match status" value="1"/>
</dbReference>
<gene>
    <name evidence="3" type="ORF">ABIQ69_03615</name>
</gene>
<dbReference type="EMBL" id="CP158374">
    <property type="protein sequence ID" value="XBX83026.1"/>
    <property type="molecule type" value="Genomic_DNA"/>
</dbReference>
<name>A0AAU7W8T9_9MICO</name>
<keyword evidence="1" id="KW-0560">Oxidoreductase</keyword>
<dbReference type="InterPro" id="IPR051267">
    <property type="entry name" value="STEAP_metalloreductase"/>
</dbReference>
<dbReference type="AlphaFoldDB" id="A0AAU7W8T9"/>
<dbReference type="Pfam" id="PF03807">
    <property type="entry name" value="F420_oxidored"/>
    <property type="match status" value="1"/>
</dbReference>
<accession>A0AAU7W8T9</accession>
<dbReference type="PANTHER" id="PTHR14239">
    <property type="entry name" value="DUDULIN-RELATED"/>
    <property type="match status" value="1"/>
</dbReference>
<reference evidence="3" key="1">
    <citation type="submission" date="2024-05" db="EMBL/GenBank/DDBJ databases">
        <authorList>
            <person name="Yu L."/>
        </authorList>
    </citation>
    <scope>NUCLEOTIDE SEQUENCE</scope>
    <source>
        <strain evidence="3">G08B096</strain>
    </source>
</reference>
<evidence type="ECO:0000256" key="1">
    <source>
        <dbReference type="ARBA" id="ARBA00023002"/>
    </source>
</evidence>
<protein>
    <submittedName>
        <fullName evidence="3">NAD(P)-binding domain-containing protein</fullName>
    </submittedName>
</protein>
<dbReference type="InterPro" id="IPR028939">
    <property type="entry name" value="P5C_Rdtase_cat_N"/>
</dbReference>